<accession>A0ACB9GFY4</accession>
<comment type="caution">
    <text evidence="1">The sequence shown here is derived from an EMBL/GenBank/DDBJ whole genome shotgun (WGS) entry which is preliminary data.</text>
</comment>
<organism evidence="1 2">
    <name type="scientific">Cichorium intybus</name>
    <name type="common">Chicory</name>
    <dbReference type="NCBI Taxonomy" id="13427"/>
    <lineage>
        <taxon>Eukaryota</taxon>
        <taxon>Viridiplantae</taxon>
        <taxon>Streptophyta</taxon>
        <taxon>Embryophyta</taxon>
        <taxon>Tracheophyta</taxon>
        <taxon>Spermatophyta</taxon>
        <taxon>Magnoliopsida</taxon>
        <taxon>eudicotyledons</taxon>
        <taxon>Gunneridae</taxon>
        <taxon>Pentapetalae</taxon>
        <taxon>asterids</taxon>
        <taxon>campanulids</taxon>
        <taxon>Asterales</taxon>
        <taxon>Asteraceae</taxon>
        <taxon>Cichorioideae</taxon>
        <taxon>Cichorieae</taxon>
        <taxon>Cichoriinae</taxon>
        <taxon>Cichorium</taxon>
    </lineage>
</organism>
<evidence type="ECO:0000313" key="1">
    <source>
        <dbReference type="EMBL" id="KAI3782429.1"/>
    </source>
</evidence>
<keyword evidence="2" id="KW-1185">Reference proteome</keyword>
<evidence type="ECO:0000313" key="2">
    <source>
        <dbReference type="Proteomes" id="UP001055811"/>
    </source>
</evidence>
<proteinExistence type="predicted"/>
<sequence>MGTFGIGKRILISTILVAAVRNRIDGLVGSLARMKFKWLKEVPLKVNCFIWRAIKGRIPSASALRNRGINVEELNCTYCNTEVEEANHMLIRCPLAIKVRSEIFKWCVIPDAQIHSINELFEMVEKMYSNAKIHMLLFSYANGLLEIKIVSQSRVAVFVTSAAAKMRHFLESVGSFFSGGVQRRLPSSAIEFVGPGAVIDPNDPSEEALMRWCWALVHSSPPGKVEQGIAKLEESMPNTNNPMQKRKKLYLLGVGYYHIGNLSKSKELLEQCLQIDQPDILSYARIVKKRVEDRIRKDHVNGIRIIVTTVGVIAGGIVAALFQRINNNKK</sequence>
<dbReference type="Proteomes" id="UP001055811">
    <property type="component" value="Linkage Group LG02"/>
</dbReference>
<reference evidence="2" key="1">
    <citation type="journal article" date="2022" name="Mol. Ecol. Resour.">
        <title>The genomes of chicory, endive, great burdock and yacon provide insights into Asteraceae palaeo-polyploidization history and plant inulin production.</title>
        <authorList>
            <person name="Fan W."/>
            <person name="Wang S."/>
            <person name="Wang H."/>
            <person name="Wang A."/>
            <person name="Jiang F."/>
            <person name="Liu H."/>
            <person name="Zhao H."/>
            <person name="Xu D."/>
            <person name="Zhang Y."/>
        </authorList>
    </citation>
    <scope>NUCLEOTIDE SEQUENCE [LARGE SCALE GENOMIC DNA]</scope>
    <source>
        <strain evidence="2">cv. Punajuju</strain>
    </source>
</reference>
<name>A0ACB9GFY4_CICIN</name>
<reference evidence="1 2" key="2">
    <citation type="journal article" date="2022" name="Mol. Ecol. Resour.">
        <title>The genomes of chicory, endive, great burdock and yacon provide insights into Asteraceae paleo-polyploidization history and plant inulin production.</title>
        <authorList>
            <person name="Fan W."/>
            <person name="Wang S."/>
            <person name="Wang H."/>
            <person name="Wang A."/>
            <person name="Jiang F."/>
            <person name="Liu H."/>
            <person name="Zhao H."/>
            <person name="Xu D."/>
            <person name="Zhang Y."/>
        </authorList>
    </citation>
    <scope>NUCLEOTIDE SEQUENCE [LARGE SCALE GENOMIC DNA]</scope>
    <source>
        <strain evidence="2">cv. Punajuju</strain>
        <tissue evidence="1">Leaves</tissue>
    </source>
</reference>
<dbReference type="EMBL" id="CM042010">
    <property type="protein sequence ID" value="KAI3782429.1"/>
    <property type="molecule type" value="Genomic_DNA"/>
</dbReference>
<gene>
    <name evidence="1" type="ORF">L2E82_12476</name>
</gene>
<protein>
    <submittedName>
        <fullName evidence="1">Uncharacterized protein</fullName>
    </submittedName>
</protein>